<feature type="coiled-coil region" evidence="1">
    <location>
        <begin position="200"/>
        <end position="227"/>
    </location>
</feature>
<name>A0A6A3Y0Y5_9STRA</name>
<evidence type="ECO:0000259" key="2">
    <source>
        <dbReference type="Pfam" id="PF10551"/>
    </source>
</evidence>
<dbReference type="Pfam" id="PF10551">
    <property type="entry name" value="MULE"/>
    <property type="match status" value="1"/>
</dbReference>
<comment type="caution">
    <text evidence="3">The sequence shown here is derived from an EMBL/GenBank/DDBJ whole genome shotgun (WGS) entry which is preliminary data.</text>
</comment>
<dbReference type="PANTHER" id="PTHR31569:SF4">
    <property type="entry name" value="SWIM-TYPE DOMAIN-CONTAINING PROTEIN"/>
    <property type="match status" value="1"/>
</dbReference>
<evidence type="ECO:0000256" key="1">
    <source>
        <dbReference type="SAM" id="Coils"/>
    </source>
</evidence>
<feature type="domain" description="MULE transposase" evidence="2">
    <location>
        <begin position="62"/>
        <end position="158"/>
    </location>
</feature>
<organism evidence="3 4">
    <name type="scientific">Phytophthora fragariae</name>
    <dbReference type="NCBI Taxonomy" id="53985"/>
    <lineage>
        <taxon>Eukaryota</taxon>
        <taxon>Sar</taxon>
        <taxon>Stramenopiles</taxon>
        <taxon>Oomycota</taxon>
        <taxon>Peronosporomycetes</taxon>
        <taxon>Peronosporales</taxon>
        <taxon>Peronosporaceae</taxon>
        <taxon>Phytophthora</taxon>
    </lineage>
</organism>
<dbReference type="PANTHER" id="PTHR31569">
    <property type="entry name" value="SWIM-TYPE DOMAIN-CONTAINING PROTEIN"/>
    <property type="match status" value="1"/>
</dbReference>
<evidence type="ECO:0000313" key="3">
    <source>
        <dbReference type="EMBL" id="KAE9209252.1"/>
    </source>
</evidence>
<gene>
    <name evidence="3" type="ORF">PF002_g19153</name>
</gene>
<reference evidence="3 4" key="1">
    <citation type="submission" date="2018-08" db="EMBL/GenBank/DDBJ databases">
        <title>Genomic investigation of the strawberry pathogen Phytophthora fragariae indicates pathogenicity is determined by transcriptional variation in three key races.</title>
        <authorList>
            <person name="Adams T.M."/>
            <person name="Armitage A.D."/>
            <person name="Sobczyk M.K."/>
            <person name="Bates H.J."/>
            <person name="Dunwell J.M."/>
            <person name="Nellist C.F."/>
            <person name="Harrison R.J."/>
        </authorList>
    </citation>
    <scope>NUCLEOTIDE SEQUENCE [LARGE SCALE GENOMIC DNA]</scope>
    <source>
        <strain evidence="3 4">BC-1</strain>
    </source>
</reference>
<dbReference type="InterPro" id="IPR018289">
    <property type="entry name" value="MULE_transposase_dom"/>
</dbReference>
<sequence>MRNAARRRELSAQTVMEALFARLEEDGFYYRWEAEPETQHLLYLFWAHPRTLELFRRHPEILGMDCTYKTNKYKLPLLNVIVLTGFNTVLPVAQCWLPREREEDYLWAMNTLRSFLIEMDVGIPGLILTDRELAAMNANDTVFPSVPAVICRWHMNKNVLSKTRQVLGQVPVVNPAPGQPKYENTWQTDAFMEAFYATVDAASEEEFEEKKVNLQKLNRELSDYLDNHWWKYKTKIVRAWTYRYHHFGVRDTSFVEGGHAKCKIWLRGSRGDLYTVYMSLLPWLQAAAAATSLLAQRNAVRIPYLLQGNRFAAVARVITVWALRQTYDLWESRAHSMLPRTRPCFLAASKTLSG</sequence>
<evidence type="ECO:0000313" key="4">
    <source>
        <dbReference type="Proteomes" id="UP000440367"/>
    </source>
</evidence>
<dbReference type="AlphaFoldDB" id="A0A6A3Y0Y5"/>
<proteinExistence type="predicted"/>
<protein>
    <recommendedName>
        <fullName evidence="2">MULE transposase domain-containing protein</fullName>
    </recommendedName>
</protein>
<dbReference type="EMBL" id="QXGD01001307">
    <property type="protein sequence ID" value="KAE9209252.1"/>
    <property type="molecule type" value="Genomic_DNA"/>
</dbReference>
<dbReference type="Proteomes" id="UP000440367">
    <property type="component" value="Unassembled WGS sequence"/>
</dbReference>
<keyword evidence="1" id="KW-0175">Coiled coil</keyword>
<dbReference type="InterPro" id="IPR052579">
    <property type="entry name" value="Zinc_finger_SWIM"/>
</dbReference>
<accession>A0A6A3Y0Y5</accession>